<evidence type="ECO:0000256" key="1">
    <source>
        <dbReference type="ARBA" id="ARBA00001946"/>
    </source>
</evidence>
<feature type="coiled-coil region" evidence="15">
    <location>
        <begin position="404"/>
        <end position="464"/>
    </location>
</feature>
<dbReference type="InterPro" id="IPR017441">
    <property type="entry name" value="Protein_kinase_ATP_BS"/>
</dbReference>
<feature type="compositionally biased region" description="Polar residues" evidence="16">
    <location>
        <begin position="884"/>
        <end position="895"/>
    </location>
</feature>
<dbReference type="PROSITE" id="PS50011">
    <property type="entry name" value="PROTEIN_KINASE_DOM"/>
    <property type="match status" value="1"/>
</dbReference>
<dbReference type="OMA" id="NHTSARH"/>
<dbReference type="GO" id="GO:0007165">
    <property type="term" value="P:signal transduction"/>
    <property type="evidence" value="ECO:0000318"/>
    <property type="project" value="GO_Central"/>
</dbReference>
<dbReference type="SUPFAM" id="SSF50044">
    <property type="entry name" value="SH3-domain"/>
    <property type="match status" value="1"/>
</dbReference>
<dbReference type="PROSITE" id="PS00108">
    <property type="entry name" value="PROTEIN_KINASE_ST"/>
    <property type="match status" value="1"/>
</dbReference>
<evidence type="ECO:0000313" key="19">
    <source>
        <dbReference type="Proteomes" id="UP000001554"/>
    </source>
</evidence>
<keyword evidence="8 14" id="KW-0547">Nucleotide-binding</keyword>
<keyword evidence="6" id="KW-0808">Transferase</keyword>
<evidence type="ECO:0000256" key="15">
    <source>
        <dbReference type="SAM" id="Coils"/>
    </source>
</evidence>
<evidence type="ECO:0000256" key="16">
    <source>
        <dbReference type="SAM" id="MobiDB-lite"/>
    </source>
</evidence>
<dbReference type="CDD" id="cd14061">
    <property type="entry name" value="STKc_MLK"/>
    <property type="match status" value="1"/>
</dbReference>
<dbReference type="SUPFAM" id="SSF56112">
    <property type="entry name" value="Protein kinase-like (PK-like)"/>
    <property type="match status" value="1"/>
</dbReference>
<dbReference type="PROSITE" id="PS50002">
    <property type="entry name" value="SH3"/>
    <property type="match status" value="1"/>
</dbReference>
<keyword evidence="5" id="KW-0723">Serine/threonine-protein kinase</keyword>
<dbReference type="PANTHER" id="PTHR44329">
    <property type="entry name" value="SERINE/THREONINE-PROTEIN KINASE TNNI3K-RELATED"/>
    <property type="match status" value="1"/>
</dbReference>
<dbReference type="PROSITE" id="PS00107">
    <property type="entry name" value="PROTEIN_KINASE_ATP"/>
    <property type="match status" value="1"/>
</dbReference>
<feature type="compositionally biased region" description="Basic and acidic residues" evidence="16">
    <location>
        <begin position="558"/>
        <end position="568"/>
    </location>
</feature>
<dbReference type="Proteomes" id="UP000001554">
    <property type="component" value="Chromosome 1"/>
</dbReference>
<dbReference type="GO" id="GO:0005524">
    <property type="term" value="F:ATP binding"/>
    <property type="evidence" value="ECO:0007669"/>
    <property type="project" value="UniProtKB-UniRule"/>
</dbReference>
<dbReference type="SMART" id="SM00220">
    <property type="entry name" value="S_TKc"/>
    <property type="match status" value="1"/>
</dbReference>
<feature type="region of interest" description="Disordered" evidence="16">
    <location>
        <begin position="608"/>
        <end position="650"/>
    </location>
</feature>
<dbReference type="Pfam" id="PF14604">
    <property type="entry name" value="SH3_9"/>
    <property type="match status" value="1"/>
</dbReference>
<dbReference type="InterPro" id="IPR035779">
    <property type="entry name" value="MLK1-3_SH3"/>
</dbReference>
<feature type="compositionally biased region" description="Basic residues" evidence="16">
    <location>
        <begin position="473"/>
        <end position="491"/>
    </location>
</feature>
<feature type="region of interest" description="Disordered" evidence="16">
    <location>
        <begin position="836"/>
        <end position="1204"/>
    </location>
</feature>
<evidence type="ECO:0000256" key="4">
    <source>
        <dbReference type="ARBA" id="ARBA00022443"/>
    </source>
</evidence>
<evidence type="ECO:0000256" key="8">
    <source>
        <dbReference type="ARBA" id="ARBA00022741"/>
    </source>
</evidence>
<dbReference type="Gene3D" id="3.30.200.20">
    <property type="entry name" value="Phosphorylase Kinase, domain 1"/>
    <property type="match status" value="1"/>
</dbReference>
<protein>
    <recommendedName>
        <fullName evidence="3">mitogen-activated protein kinase kinase kinase</fullName>
        <ecNumber evidence="3">2.7.11.25</ecNumber>
    </recommendedName>
</protein>
<dbReference type="OrthoDB" id="339325at2759"/>
<dbReference type="InterPro" id="IPR036028">
    <property type="entry name" value="SH3-like_dom_sf"/>
</dbReference>
<evidence type="ECO:0000313" key="20">
    <source>
        <dbReference type="RefSeq" id="XP_035663227.1"/>
    </source>
</evidence>
<evidence type="ECO:0000256" key="9">
    <source>
        <dbReference type="ARBA" id="ARBA00022777"/>
    </source>
</evidence>
<keyword evidence="7" id="KW-0677">Repeat</keyword>
<dbReference type="RefSeq" id="XP_035663227.1">
    <property type="nucleotide sequence ID" value="XM_035807334.1"/>
</dbReference>
<dbReference type="Gene3D" id="2.30.30.40">
    <property type="entry name" value="SH3 Domains"/>
    <property type="match status" value="1"/>
</dbReference>
<dbReference type="PANTHER" id="PTHR44329:SF293">
    <property type="entry name" value="MITOGEN-ACTIVATED PROTEIN KINASE KINASE KINASE"/>
    <property type="match status" value="1"/>
</dbReference>
<feature type="region of interest" description="Disordered" evidence="16">
    <location>
        <begin position="1225"/>
        <end position="1260"/>
    </location>
</feature>
<feature type="domain" description="SH3" evidence="17">
    <location>
        <begin position="39"/>
        <end position="103"/>
    </location>
</feature>
<dbReference type="GO" id="GO:0005737">
    <property type="term" value="C:cytoplasm"/>
    <property type="evidence" value="ECO:0000318"/>
    <property type="project" value="GO_Central"/>
</dbReference>
<proteinExistence type="inferred from homology"/>
<organism evidence="19 20">
    <name type="scientific">Branchiostoma floridae</name>
    <name type="common">Florida lancelet</name>
    <name type="synonym">Amphioxus</name>
    <dbReference type="NCBI Taxonomy" id="7739"/>
    <lineage>
        <taxon>Eukaryota</taxon>
        <taxon>Metazoa</taxon>
        <taxon>Chordata</taxon>
        <taxon>Cephalochordata</taxon>
        <taxon>Leptocardii</taxon>
        <taxon>Amphioxiformes</taxon>
        <taxon>Branchiostomatidae</taxon>
        <taxon>Branchiostoma</taxon>
    </lineage>
</organism>
<keyword evidence="9" id="KW-0418">Kinase</keyword>
<evidence type="ECO:0000256" key="13">
    <source>
        <dbReference type="PROSITE-ProRule" id="PRU00192"/>
    </source>
</evidence>
<feature type="region of interest" description="Disordered" evidence="16">
    <location>
        <begin position="469"/>
        <end position="493"/>
    </location>
</feature>
<evidence type="ECO:0000256" key="5">
    <source>
        <dbReference type="ARBA" id="ARBA00022527"/>
    </source>
</evidence>
<feature type="compositionally biased region" description="Basic and acidic residues" evidence="16">
    <location>
        <begin position="993"/>
        <end position="1004"/>
    </location>
</feature>
<evidence type="ECO:0000256" key="10">
    <source>
        <dbReference type="ARBA" id="ARBA00022840"/>
    </source>
</evidence>
<dbReference type="SMART" id="SM00326">
    <property type="entry name" value="SH3"/>
    <property type="match status" value="1"/>
</dbReference>
<comment type="catalytic activity">
    <reaction evidence="11">
        <text>L-threonyl-[protein] + ATP = O-phospho-L-threonyl-[protein] + ADP + H(+)</text>
        <dbReference type="Rhea" id="RHEA:46608"/>
        <dbReference type="Rhea" id="RHEA-COMP:11060"/>
        <dbReference type="Rhea" id="RHEA-COMP:11605"/>
        <dbReference type="ChEBI" id="CHEBI:15378"/>
        <dbReference type="ChEBI" id="CHEBI:30013"/>
        <dbReference type="ChEBI" id="CHEBI:30616"/>
        <dbReference type="ChEBI" id="CHEBI:61977"/>
        <dbReference type="ChEBI" id="CHEBI:456216"/>
        <dbReference type="EC" id="2.7.11.25"/>
    </reaction>
</comment>
<keyword evidence="19" id="KW-1185">Reference proteome</keyword>
<keyword evidence="15" id="KW-0175">Coiled coil</keyword>
<evidence type="ECO:0000259" key="18">
    <source>
        <dbReference type="PROSITE" id="PS50011"/>
    </source>
</evidence>
<reference evidence="20" key="2">
    <citation type="submission" date="2025-08" db="UniProtKB">
        <authorList>
            <consortium name="RefSeq"/>
        </authorList>
    </citation>
    <scope>IDENTIFICATION</scope>
    <source>
        <strain evidence="20">S238N-H82</strain>
        <tissue evidence="20">Testes</tissue>
    </source>
</reference>
<dbReference type="KEGG" id="bfo:118406899"/>
<dbReference type="AlphaFoldDB" id="A0A9J7HTN6"/>
<dbReference type="GeneID" id="118406899"/>
<dbReference type="PRINTS" id="PR00452">
    <property type="entry name" value="SH3DOMAIN"/>
</dbReference>
<evidence type="ECO:0000256" key="11">
    <source>
        <dbReference type="ARBA" id="ARBA00047559"/>
    </source>
</evidence>
<dbReference type="Gene3D" id="1.10.510.10">
    <property type="entry name" value="Transferase(Phosphotransferase) domain 1"/>
    <property type="match status" value="1"/>
</dbReference>
<dbReference type="InterPro" id="IPR051681">
    <property type="entry name" value="Ser/Thr_Kinases-Pseudokinases"/>
</dbReference>
<feature type="region of interest" description="Disordered" evidence="16">
    <location>
        <begin position="545"/>
        <end position="579"/>
    </location>
</feature>
<feature type="binding site" evidence="14">
    <location>
        <position position="145"/>
    </location>
    <ligand>
        <name>ATP</name>
        <dbReference type="ChEBI" id="CHEBI:30616"/>
    </ligand>
</feature>
<comment type="cofactor">
    <cofactor evidence="1">
        <name>Mg(2+)</name>
        <dbReference type="ChEBI" id="CHEBI:18420"/>
    </cofactor>
</comment>
<evidence type="ECO:0000259" key="17">
    <source>
        <dbReference type="PROSITE" id="PS50002"/>
    </source>
</evidence>
<feature type="compositionally biased region" description="Basic residues" evidence="16">
    <location>
        <begin position="1241"/>
        <end position="1250"/>
    </location>
</feature>
<dbReference type="InterPro" id="IPR011009">
    <property type="entry name" value="Kinase-like_dom_sf"/>
</dbReference>
<dbReference type="InterPro" id="IPR001245">
    <property type="entry name" value="Ser-Thr/Tyr_kinase_cat_dom"/>
</dbReference>
<comment type="catalytic activity">
    <reaction evidence="12">
        <text>L-seryl-[protein] + ATP = O-phospho-L-seryl-[protein] + ADP + H(+)</text>
        <dbReference type="Rhea" id="RHEA:17989"/>
        <dbReference type="Rhea" id="RHEA-COMP:9863"/>
        <dbReference type="Rhea" id="RHEA-COMP:11604"/>
        <dbReference type="ChEBI" id="CHEBI:15378"/>
        <dbReference type="ChEBI" id="CHEBI:29999"/>
        <dbReference type="ChEBI" id="CHEBI:30616"/>
        <dbReference type="ChEBI" id="CHEBI:83421"/>
        <dbReference type="ChEBI" id="CHEBI:456216"/>
        <dbReference type="EC" id="2.7.11.25"/>
    </reaction>
</comment>
<evidence type="ECO:0000256" key="3">
    <source>
        <dbReference type="ARBA" id="ARBA00012406"/>
    </source>
</evidence>
<feature type="compositionally biased region" description="Polar residues" evidence="16">
    <location>
        <begin position="1078"/>
        <end position="1117"/>
    </location>
</feature>
<dbReference type="PRINTS" id="PR00109">
    <property type="entry name" value="TYRKINASE"/>
</dbReference>
<accession>A0A9J7HTN6</accession>
<feature type="domain" description="Protein kinase" evidence="18">
    <location>
        <begin position="118"/>
        <end position="386"/>
    </location>
</feature>
<dbReference type="InterPro" id="IPR001452">
    <property type="entry name" value="SH3_domain"/>
</dbReference>
<gene>
    <name evidence="20" type="primary">LOC118406899</name>
</gene>
<name>A0A9J7HTN6_BRAFL</name>
<dbReference type="EC" id="2.7.11.25" evidence="3"/>
<dbReference type="InterPro" id="IPR000719">
    <property type="entry name" value="Prot_kinase_dom"/>
</dbReference>
<dbReference type="CDD" id="cd12059">
    <property type="entry name" value="SH3_MLK1-3"/>
    <property type="match status" value="1"/>
</dbReference>
<keyword evidence="10 14" id="KW-0067">ATP-binding</keyword>
<evidence type="ECO:0000256" key="6">
    <source>
        <dbReference type="ARBA" id="ARBA00022679"/>
    </source>
</evidence>
<dbReference type="FunFam" id="3.30.200.20:FF:000085">
    <property type="entry name" value="Mitogen-activated protein kinase kinase kinase"/>
    <property type="match status" value="1"/>
</dbReference>
<evidence type="ECO:0000256" key="7">
    <source>
        <dbReference type="ARBA" id="ARBA00022737"/>
    </source>
</evidence>
<dbReference type="InterPro" id="IPR008271">
    <property type="entry name" value="Ser/Thr_kinase_AS"/>
</dbReference>
<evidence type="ECO:0000256" key="12">
    <source>
        <dbReference type="ARBA" id="ARBA00048329"/>
    </source>
</evidence>
<evidence type="ECO:0000256" key="14">
    <source>
        <dbReference type="PROSITE-ProRule" id="PRU10141"/>
    </source>
</evidence>
<comment type="similarity">
    <text evidence="2">Belongs to the protein kinase superfamily. STE Ser/Thr protein kinase family. MAP kinase kinase kinase subfamily.</text>
</comment>
<reference evidence="19" key="1">
    <citation type="journal article" date="2020" name="Nat. Ecol. Evol.">
        <title>Deeply conserved synteny resolves early events in vertebrate evolution.</title>
        <authorList>
            <person name="Simakov O."/>
            <person name="Marletaz F."/>
            <person name="Yue J.X."/>
            <person name="O'Connell B."/>
            <person name="Jenkins J."/>
            <person name="Brandt A."/>
            <person name="Calef R."/>
            <person name="Tung C.H."/>
            <person name="Huang T.K."/>
            <person name="Schmutz J."/>
            <person name="Satoh N."/>
            <person name="Yu J.K."/>
            <person name="Putnam N.H."/>
            <person name="Green R.E."/>
            <person name="Rokhsar D.S."/>
        </authorList>
    </citation>
    <scope>NUCLEOTIDE SEQUENCE [LARGE SCALE GENOMIC DNA]</scope>
    <source>
        <strain evidence="19">S238N-H82</strain>
    </source>
</reference>
<evidence type="ECO:0000256" key="2">
    <source>
        <dbReference type="ARBA" id="ARBA00006529"/>
    </source>
</evidence>
<feature type="region of interest" description="Disordered" evidence="16">
    <location>
        <begin position="689"/>
        <end position="739"/>
    </location>
</feature>
<dbReference type="GO" id="GO:0004706">
    <property type="term" value="F:JUN kinase kinase kinase activity"/>
    <property type="evidence" value="ECO:0000318"/>
    <property type="project" value="GO_Central"/>
</dbReference>
<dbReference type="Pfam" id="PF07714">
    <property type="entry name" value="PK_Tyr_Ser-Thr"/>
    <property type="match status" value="1"/>
</dbReference>
<keyword evidence="4 13" id="KW-0728">SH3 domain</keyword>
<sequence length="1260" mass="140909">MVIERPAPTEIISFMDPFRSRFGTGTNRRGVDRKRDSDPKAPLWTAVFDYDANADDELTLRQGDRVEVLSTDSKVSGDDGWWTGKIDGLVGIFPSNYVRMNDAVNGDVVPCSIDFSELQLNEVIGCGGFGKVYRGAWRGELVAVKAARQDLDDDINVIVQQVRQEAKLFWLLDHPNVATLKGVCLKPPNLCLVMEYYEGGALNRVLAGRKIPPEILIDWALQIARGMQYLHEEAPIPLIHRDLKSSNILLDERIQSDNLFRKTLKITDFGLAREMHRTTRMSAAGTYAWMAPEVIKTSTFSKGSDVWSYGVVLWELLTGEVPYKGIDGLAVAYGVAVNKLTLPIPSTCPAPFSQLLEECWHPDSRARPTFREILVQLENIANSDFLDTPQESFHDMQEDWRYEIQQMFNELRMKEKELRSREEELTHALLQQQIQEEELKKREKELAEREIDVLERELNIMILQQMAEEKPPVRKRKGKFKKSKLKLKSKQARISMPSDFEHKITVLRSAAPVDGKEKHYRPNGPRAATVSPGSFPRLRAIVLNKPGKGKTWGPSSVHQKEKEKRLRSMSEGNKLWSTSAPTLGKNLTLKSYPPAPNIKSVQETDYDDDEWPEELGGEIKRRSGYIDLPYRQNSEEDTEKSRSPSITPTNSLKRFFQRKKSDQALYECAAILASVAVGFDIRMTNSPSYLASLDSPDRATPTDMDHKGSRGRKSRSSTPHRASIINFGSSPPRLSNKPDPDAIIPSALSPDSTSVRLIALSTSSETENQSTRSLLPNEKIPVFDSPTKQNPMFNDAHIVTNKWTELDRSPRAHRRSQSLDDYDVKNWKEYGQKYEHRASDAVSPGSNWPYAGQGSGATKKPPSRPGSRPTSGDYEGKWVGANRWTDSNPAAQNQFSPQRRPPSRPPSGDFDSIRWGGNGSSYAQKPPSRRPPSGEYGYDAAKRVHVSRYAQTGYRRPPSGEYDTSRPSGAGHRRTPSGSGDHEADKWNVASSRRKEYGQRRTPSEEYENGNRRSSQRYNSRRTPDGESGTPDPWVSPTTPQTPVVPPVPPKRTSVYTQTSSPEDEEGGALPGQAKGAAQSQATKTCQTEGTAAKLTNHTSARHPQTEGTAAKLTNHTSARHPARESVASGRPSPRDSSPWRLPEPPPPRRNLSSQQLERPKTLDITPRPRPTAKTKITSPGATSTGSPGTPVSVGPAPGDVIYTPKVPMTRAQIEREIEKTLLDMDMEGQSQDGTQPLVRHSPKKDKRRPTVYELEQEFL</sequence>
<feature type="compositionally biased region" description="Polar residues" evidence="16">
    <location>
        <begin position="1175"/>
        <end position="1190"/>
    </location>
</feature>
<dbReference type="FunFam" id="1.10.510.10:FF:000076">
    <property type="entry name" value="Mitogen-activated protein kinase kinase kinase"/>
    <property type="match status" value="1"/>
</dbReference>